<dbReference type="InterPro" id="IPR014284">
    <property type="entry name" value="RNA_pol_sigma-70_dom"/>
</dbReference>
<evidence type="ECO:0000313" key="4">
    <source>
        <dbReference type="Proteomes" id="UP000000268"/>
    </source>
</evidence>
<dbReference type="Pfam" id="PF04542">
    <property type="entry name" value="Sigma70_r2"/>
    <property type="match status" value="1"/>
</dbReference>
<gene>
    <name evidence="3" type="ordered locus">AM1_C0036</name>
</gene>
<dbReference type="InterPro" id="IPR007627">
    <property type="entry name" value="RNA_pol_sigma70_r2"/>
</dbReference>
<dbReference type="HOGENOM" id="CLU_395183_0_0_3"/>
<proteinExistence type="predicted"/>
<organism evidence="3 4">
    <name type="scientific">Acaryochloris marina (strain MBIC 11017)</name>
    <dbReference type="NCBI Taxonomy" id="329726"/>
    <lineage>
        <taxon>Bacteria</taxon>
        <taxon>Bacillati</taxon>
        <taxon>Cyanobacteriota</taxon>
        <taxon>Cyanophyceae</taxon>
        <taxon>Acaryochloridales</taxon>
        <taxon>Acaryochloridaceae</taxon>
        <taxon>Acaryochloris</taxon>
    </lineage>
</organism>
<sequence>MTTTTIASPFSDGIRLPEYLVQFLHRFPIPDPEQELDLIRKAKRGHETSLSWLMIGHVRLVAKLAKQYAWTLDDAQDLIQEGMLGIRHAVGKFDSTKGCKFSTYARGWIRGYIRRFCYKNRPKQLRLPEKKQVHLDRVYRLQNEFPDANLEEIARKANLKLEYIEDLLYWGRSFQEIPDWHEFVIDDASFYTDDEEYDEYFDIELEPETKTNLVLIKAPPPFIPPKYQIPIHLLKQWFRVGLAQFVNAAKDQLEHTRLGFSQSFSRSSPSTAPEVGQERVNLNTWPAPLSFCYENSINPYAYSQAPPAIESLSAKAINLVKGVIAHAQESLLVLCGGRSDGSTDRPGHQPSPADQRCRGLGEPGTTGRGHLGFCQAVTEFIHRPLATISDCLRGFPSRAGPDTSQQPQRGAVFDSNPPPQQMHLPRKNAMYKTIAAMIAAWLGLLISPATAETIKIAPGHGHLIDLTASGCRVSKAYMGTRGIFDLSLDRPQPQTQKIYLTWKPNTQVKSTNLIQDLVGCNRSSMELTINRSDSAPSTAITRIGTPTPIAHTPEQSRVFTGRLGQPPERTRVHQASTAVQPLTLKPQAQTLPKPKIVKRPPVRRVPLTQKVKPIPTANIPLTKTNVSDSRITPATLLRGLNIARASGNQTYSYLSEMHWRVNGMIRQMRWGAKADVAAKRAKISPDQLQTLLNYAQQ</sequence>
<dbReference type="GO" id="GO:0006352">
    <property type="term" value="P:DNA-templated transcription initiation"/>
    <property type="evidence" value="ECO:0007669"/>
    <property type="project" value="InterPro"/>
</dbReference>
<dbReference type="GO" id="GO:0003700">
    <property type="term" value="F:DNA-binding transcription factor activity"/>
    <property type="evidence" value="ECO:0007669"/>
    <property type="project" value="InterPro"/>
</dbReference>
<dbReference type="PANTHER" id="PTHR30603">
    <property type="entry name" value="RNA POLYMERASE SIGMA FACTOR RPO"/>
    <property type="match status" value="1"/>
</dbReference>
<feature type="region of interest" description="Disordered" evidence="1">
    <location>
        <begin position="338"/>
        <end position="362"/>
    </location>
</feature>
<evidence type="ECO:0000313" key="3">
    <source>
        <dbReference type="EMBL" id="ABW32346.1"/>
    </source>
</evidence>
<geneLocation type="plasmid" evidence="3 4">
    <name>pREB3</name>
</geneLocation>
<dbReference type="Gene3D" id="1.20.120.1810">
    <property type="match status" value="1"/>
</dbReference>
<keyword evidence="3" id="KW-0614">Plasmid</keyword>
<feature type="domain" description="RNA polymerase sigma-70 region 2" evidence="2">
    <location>
        <begin position="57"/>
        <end position="120"/>
    </location>
</feature>
<evidence type="ECO:0000256" key="1">
    <source>
        <dbReference type="SAM" id="MobiDB-lite"/>
    </source>
</evidence>
<dbReference type="EMBL" id="CP000840">
    <property type="protein sequence ID" value="ABW32346.1"/>
    <property type="molecule type" value="Genomic_DNA"/>
</dbReference>
<dbReference type="InterPro" id="IPR013325">
    <property type="entry name" value="RNA_pol_sigma_r2"/>
</dbReference>
<feature type="region of interest" description="Disordered" evidence="1">
    <location>
        <begin position="396"/>
        <end position="423"/>
    </location>
</feature>
<dbReference type="RefSeq" id="WP_012167313.1">
    <property type="nucleotide sequence ID" value="NC_009928.1"/>
</dbReference>
<dbReference type="PANTHER" id="PTHR30603:SF47">
    <property type="entry name" value="RNA POLYMERASE SIGMA FACTOR SIGD, CHLOROPLASTIC"/>
    <property type="match status" value="1"/>
</dbReference>
<dbReference type="AlphaFoldDB" id="A8ZMD5"/>
<dbReference type="NCBIfam" id="TIGR02937">
    <property type="entry name" value="sigma70-ECF"/>
    <property type="match status" value="1"/>
</dbReference>
<dbReference type="SUPFAM" id="SSF88946">
    <property type="entry name" value="Sigma2 domain of RNA polymerase sigma factors"/>
    <property type="match status" value="1"/>
</dbReference>
<dbReference type="InterPro" id="IPR050239">
    <property type="entry name" value="Sigma-70_RNA_pol_init_factors"/>
</dbReference>
<keyword evidence="4" id="KW-1185">Reference proteome</keyword>
<evidence type="ECO:0000259" key="2">
    <source>
        <dbReference type="Pfam" id="PF04542"/>
    </source>
</evidence>
<dbReference type="KEGG" id="amr:AM1_C0036"/>
<dbReference type="Proteomes" id="UP000000268">
    <property type="component" value="Plasmid pREB3"/>
</dbReference>
<name>A8ZMD5_ACAM1</name>
<reference evidence="3 4" key="1">
    <citation type="journal article" date="2008" name="Proc. Natl. Acad. Sci. U.S.A.">
        <title>Niche adaptation and genome expansion in the chlorophyll d-producing cyanobacterium Acaryochloris marina.</title>
        <authorList>
            <person name="Swingley W.D."/>
            <person name="Chen M."/>
            <person name="Cheung P.C."/>
            <person name="Conrad A.L."/>
            <person name="Dejesa L.C."/>
            <person name="Hao J."/>
            <person name="Honchak B.M."/>
            <person name="Karbach L.E."/>
            <person name="Kurdoglu A."/>
            <person name="Lahiri S."/>
            <person name="Mastrian S.D."/>
            <person name="Miyashita H."/>
            <person name="Page L."/>
            <person name="Ramakrishna P."/>
            <person name="Satoh S."/>
            <person name="Sattley W.M."/>
            <person name="Shimada Y."/>
            <person name="Taylor H.L."/>
            <person name="Tomo T."/>
            <person name="Tsuchiya T."/>
            <person name="Wang Z.T."/>
            <person name="Raymond J."/>
            <person name="Mimuro M."/>
            <person name="Blankenship R.E."/>
            <person name="Touchman J.W."/>
        </authorList>
    </citation>
    <scope>NUCLEOTIDE SEQUENCE [LARGE SCALE GENOMIC DNA]</scope>
    <source>
        <strain evidence="4">MBIC 11017</strain>
        <plasmid evidence="4">Plasmid pREB3</plasmid>
    </source>
</reference>
<dbReference type="OrthoDB" id="574838at2"/>
<protein>
    <submittedName>
        <fullName evidence="3">RNA polymerase sigma-2 subunit domain protein</fullName>
    </submittedName>
</protein>
<accession>A8ZMD5</accession>